<comment type="caution">
    <text evidence="1">The sequence shown here is derived from an EMBL/GenBank/DDBJ whole genome shotgun (WGS) entry which is preliminary data.</text>
</comment>
<dbReference type="RefSeq" id="WP_048251467.1">
    <property type="nucleotide sequence ID" value="NZ_LDWR01000078.1"/>
</dbReference>
<dbReference type="NCBIfam" id="TIGR01634">
    <property type="entry name" value="tail_P2_I"/>
    <property type="match status" value="1"/>
</dbReference>
<evidence type="ECO:0000313" key="1">
    <source>
        <dbReference type="EMBL" id="KML46415.1"/>
    </source>
</evidence>
<evidence type="ECO:0000313" key="2">
    <source>
        <dbReference type="Proteomes" id="UP000036338"/>
    </source>
</evidence>
<protein>
    <submittedName>
        <fullName evidence="1">Tail protein</fullName>
    </submittedName>
</protein>
<reference evidence="1 2" key="1">
    <citation type="submission" date="2015-05" db="EMBL/GenBank/DDBJ databases">
        <title>Draft genome of Burkholderia cepacia LK29.</title>
        <authorList>
            <person name="Chan X.Y."/>
        </authorList>
    </citation>
    <scope>NUCLEOTIDE SEQUENCE [LARGE SCALE GENOMIC DNA]</scope>
    <source>
        <strain evidence="1 2">LK29</strain>
    </source>
</reference>
<dbReference type="InterPro" id="IPR006521">
    <property type="entry name" value="Tail_protein_I"/>
</dbReference>
<accession>A0A0J5WHE3</accession>
<dbReference type="PATRIC" id="fig|292.27.peg.8137"/>
<proteinExistence type="predicted"/>
<gene>
    <name evidence="1" type="ORF">VL15_35565</name>
</gene>
<dbReference type="EMBL" id="LDWR01000078">
    <property type="protein sequence ID" value="KML46415.1"/>
    <property type="molecule type" value="Genomic_DNA"/>
</dbReference>
<dbReference type="AlphaFoldDB" id="A0A0J5WHE3"/>
<sequence length="180" mass="20193">MIDILPPNATRLERRLATTNARLDDVPTPLATLMNPDAIRSDLLPWLAWHLGVDAWKDYWPEYVKRARVSQAIPIARRKGTAASVREVVAAFGGNIVLREWFEQHPPGQPGTFDLVMTVSGQEGEPPTAEYVADILAEIDRTKPVRAHYTFTQGFEMRGRQPVGAAARVAAYRRLNLTDY</sequence>
<dbReference type="Pfam" id="PF09684">
    <property type="entry name" value="Tail_P2_I"/>
    <property type="match status" value="1"/>
</dbReference>
<dbReference type="Proteomes" id="UP000036338">
    <property type="component" value="Unassembled WGS sequence"/>
</dbReference>
<name>A0A0J5WHE3_BURCE</name>
<organism evidence="1 2">
    <name type="scientific">Burkholderia cepacia</name>
    <name type="common">Pseudomonas cepacia</name>
    <dbReference type="NCBI Taxonomy" id="292"/>
    <lineage>
        <taxon>Bacteria</taxon>
        <taxon>Pseudomonadati</taxon>
        <taxon>Pseudomonadota</taxon>
        <taxon>Betaproteobacteria</taxon>
        <taxon>Burkholderiales</taxon>
        <taxon>Burkholderiaceae</taxon>
        <taxon>Burkholderia</taxon>
        <taxon>Burkholderia cepacia complex</taxon>
    </lineage>
</organism>